<keyword evidence="3" id="KW-1185">Reference proteome</keyword>
<organism evidence="2 3">
    <name type="scientific">Pleuronectes platessa</name>
    <name type="common">European plaice</name>
    <dbReference type="NCBI Taxonomy" id="8262"/>
    <lineage>
        <taxon>Eukaryota</taxon>
        <taxon>Metazoa</taxon>
        <taxon>Chordata</taxon>
        <taxon>Craniata</taxon>
        <taxon>Vertebrata</taxon>
        <taxon>Euteleostomi</taxon>
        <taxon>Actinopterygii</taxon>
        <taxon>Neopterygii</taxon>
        <taxon>Teleostei</taxon>
        <taxon>Neoteleostei</taxon>
        <taxon>Acanthomorphata</taxon>
        <taxon>Carangaria</taxon>
        <taxon>Pleuronectiformes</taxon>
        <taxon>Pleuronectoidei</taxon>
        <taxon>Pleuronectidae</taxon>
        <taxon>Pleuronectes</taxon>
    </lineage>
</organism>
<dbReference type="SUPFAM" id="SSF46785">
    <property type="entry name" value="Winged helix' DNA-binding domain"/>
    <property type="match status" value="1"/>
</dbReference>
<evidence type="ECO:0000313" key="3">
    <source>
        <dbReference type="Proteomes" id="UP001153269"/>
    </source>
</evidence>
<dbReference type="EMBL" id="CADEAL010004005">
    <property type="protein sequence ID" value="CAB1449203.1"/>
    <property type="molecule type" value="Genomic_DNA"/>
</dbReference>
<gene>
    <name evidence="2" type="ORF">PLEPLA_LOCUS36884</name>
</gene>
<dbReference type="Proteomes" id="UP001153269">
    <property type="component" value="Unassembled WGS sequence"/>
</dbReference>
<evidence type="ECO:0000313" key="2">
    <source>
        <dbReference type="EMBL" id="CAB1449203.1"/>
    </source>
</evidence>
<proteinExistence type="predicted"/>
<name>A0A9N7YYJ3_PLEPL</name>
<accession>A0A9N7YYJ3</accession>
<protein>
    <submittedName>
        <fullName evidence="2">Uncharacterized protein</fullName>
    </submittedName>
</protein>
<dbReference type="InterPro" id="IPR036390">
    <property type="entry name" value="WH_DNA-bd_sf"/>
</dbReference>
<sequence length="66" mass="7857">MSKQLETFKSNLEEFASKHKQEIRKNSQFRLEKGFETERVLKGRGKYAQDVSHRRDTSQSVRSRRA</sequence>
<comment type="caution">
    <text evidence="2">The sequence shown here is derived from an EMBL/GenBank/DDBJ whole genome shotgun (WGS) entry which is preliminary data.</text>
</comment>
<evidence type="ECO:0000256" key="1">
    <source>
        <dbReference type="SAM" id="MobiDB-lite"/>
    </source>
</evidence>
<feature type="region of interest" description="Disordered" evidence="1">
    <location>
        <begin position="45"/>
        <end position="66"/>
    </location>
</feature>
<dbReference type="Pfam" id="PF04157">
    <property type="entry name" value="EAP30"/>
    <property type="match status" value="1"/>
</dbReference>
<dbReference type="Gene3D" id="6.10.140.180">
    <property type="match status" value="1"/>
</dbReference>
<dbReference type="AlphaFoldDB" id="A0A9N7YYJ3"/>
<dbReference type="InterPro" id="IPR040608">
    <property type="entry name" value="Snf8/Vps36"/>
</dbReference>
<reference evidence="2" key="1">
    <citation type="submission" date="2020-03" db="EMBL/GenBank/DDBJ databases">
        <authorList>
            <person name="Weist P."/>
        </authorList>
    </citation>
    <scope>NUCLEOTIDE SEQUENCE</scope>
</reference>